<evidence type="ECO:0000259" key="5">
    <source>
        <dbReference type="Pfam" id="PF12766"/>
    </source>
</evidence>
<dbReference type="InterPro" id="IPR012349">
    <property type="entry name" value="Split_barrel_FMN-bd"/>
</dbReference>
<feature type="domain" description="Pyridoxamine 5'-phosphate oxidase Alr4036 family FMN-binding" evidence="5">
    <location>
        <begin position="23"/>
        <end position="102"/>
    </location>
</feature>
<evidence type="ECO:0000256" key="4">
    <source>
        <dbReference type="ARBA" id="ARBA00023002"/>
    </source>
</evidence>
<dbReference type="InterPro" id="IPR000659">
    <property type="entry name" value="Pyridox_Oxase"/>
</dbReference>
<dbReference type="AlphaFoldDB" id="A0A4Q7P7Q4"/>
<evidence type="ECO:0000256" key="3">
    <source>
        <dbReference type="ARBA" id="ARBA00022643"/>
    </source>
</evidence>
<dbReference type="InterPro" id="IPR024624">
    <property type="entry name" value="Pyridox_Oxase_Alr4036_FMN-bd"/>
</dbReference>
<accession>A0A4Q7P7Q4</accession>
<keyword evidence="3" id="KW-0288">FMN</keyword>
<evidence type="ECO:0000313" key="6">
    <source>
        <dbReference type="EMBL" id="RZS94722.1"/>
    </source>
</evidence>
<dbReference type="EMBL" id="SGXG01000001">
    <property type="protein sequence ID" value="RZS94722.1"/>
    <property type="molecule type" value="Genomic_DNA"/>
</dbReference>
<name>A0A4Q7P7Q4_9BACT</name>
<reference evidence="6 7" key="1">
    <citation type="submission" date="2019-02" db="EMBL/GenBank/DDBJ databases">
        <title>Genomic Encyclopedia of Archaeal and Bacterial Type Strains, Phase II (KMG-II): from individual species to whole genera.</title>
        <authorList>
            <person name="Goeker M."/>
        </authorList>
    </citation>
    <scope>NUCLEOTIDE SEQUENCE [LARGE SCALE GENOMIC DNA]</scope>
    <source>
        <strain evidence="6 7">DSM 21411</strain>
    </source>
</reference>
<dbReference type="SUPFAM" id="SSF50475">
    <property type="entry name" value="FMN-binding split barrel"/>
    <property type="match status" value="1"/>
</dbReference>
<organism evidence="6 7">
    <name type="scientific">Cecembia calidifontis</name>
    <dbReference type="NCBI Taxonomy" id="1187080"/>
    <lineage>
        <taxon>Bacteria</taxon>
        <taxon>Pseudomonadati</taxon>
        <taxon>Bacteroidota</taxon>
        <taxon>Cytophagia</taxon>
        <taxon>Cytophagales</taxon>
        <taxon>Cyclobacteriaceae</taxon>
        <taxon>Cecembia</taxon>
    </lineage>
</organism>
<protein>
    <submittedName>
        <fullName evidence="6">Pyridoxine/pyridoxamine 5'-phosphate oxidase</fullName>
    </submittedName>
</protein>
<dbReference type="PANTHER" id="PTHR10851">
    <property type="entry name" value="PYRIDOXINE-5-PHOSPHATE OXIDASE"/>
    <property type="match status" value="1"/>
</dbReference>
<gene>
    <name evidence="6" type="ORF">BC751_0230</name>
</gene>
<evidence type="ECO:0000313" key="7">
    <source>
        <dbReference type="Proteomes" id="UP000292209"/>
    </source>
</evidence>
<dbReference type="GO" id="GO:0008615">
    <property type="term" value="P:pyridoxine biosynthetic process"/>
    <property type="evidence" value="ECO:0007669"/>
    <property type="project" value="InterPro"/>
</dbReference>
<keyword evidence="2" id="KW-0285">Flavoprotein</keyword>
<dbReference type="Pfam" id="PF12766">
    <property type="entry name" value="Pyridox_oxase_2"/>
    <property type="match status" value="1"/>
</dbReference>
<dbReference type="OrthoDB" id="1493996at2"/>
<keyword evidence="4" id="KW-0560">Oxidoreductase</keyword>
<dbReference type="GO" id="GO:0010181">
    <property type="term" value="F:FMN binding"/>
    <property type="evidence" value="ECO:0007669"/>
    <property type="project" value="InterPro"/>
</dbReference>
<dbReference type="Gene3D" id="2.30.110.10">
    <property type="entry name" value="Electron Transport, Fmn-binding Protein, Chain A"/>
    <property type="match status" value="1"/>
</dbReference>
<evidence type="ECO:0000256" key="1">
    <source>
        <dbReference type="ARBA" id="ARBA00001917"/>
    </source>
</evidence>
<evidence type="ECO:0000256" key="2">
    <source>
        <dbReference type="ARBA" id="ARBA00022630"/>
    </source>
</evidence>
<dbReference type="GO" id="GO:0004733">
    <property type="term" value="F:pyridoxamine phosphate oxidase activity"/>
    <property type="evidence" value="ECO:0007669"/>
    <property type="project" value="InterPro"/>
</dbReference>
<dbReference type="RefSeq" id="WP_130273934.1">
    <property type="nucleotide sequence ID" value="NZ_SGXG01000001.1"/>
</dbReference>
<sequence length="191" mass="22246">MLFKIQNSPSEVFSIVKHELHRGALDKKHPFRYLVFGTQGDAAPDLRHVVLRKVDEDLNIFMYTDSRTQKVKSIQADPNVSLLFYHPQKRAQIRISGQAYLHHQDVLAAAHWNRVQGEARKAYNSLIAPGLSIFQPEDAFFWNEDLSSNQYFMLVRIIPYSIEALQLNVLEHLRIRFDREEESWTGSWIAP</sequence>
<proteinExistence type="predicted"/>
<comment type="caution">
    <text evidence="6">The sequence shown here is derived from an EMBL/GenBank/DDBJ whole genome shotgun (WGS) entry which is preliminary data.</text>
</comment>
<dbReference type="Proteomes" id="UP000292209">
    <property type="component" value="Unassembled WGS sequence"/>
</dbReference>
<dbReference type="PANTHER" id="PTHR10851:SF0">
    <property type="entry name" value="PYRIDOXINE-5'-PHOSPHATE OXIDASE"/>
    <property type="match status" value="1"/>
</dbReference>
<comment type="cofactor">
    <cofactor evidence="1">
        <name>FMN</name>
        <dbReference type="ChEBI" id="CHEBI:58210"/>
    </cofactor>
</comment>
<keyword evidence="7" id="KW-1185">Reference proteome</keyword>